<dbReference type="Proteomes" id="UP000030765">
    <property type="component" value="Unassembled WGS sequence"/>
</dbReference>
<name>A0A084WKH2_ANOSI</name>
<gene>
    <name evidence="1" type="ORF">ZHAS_00018757</name>
</gene>
<accession>A0A084WKH2</accession>
<dbReference type="AlphaFoldDB" id="A0A084WKH2"/>
<dbReference type="EnsemblMetazoa" id="ASIC018757-RA">
    <property type="protein sequence ID" value="ASIC018757-PA"/>
    <property type="gene ID" value="ASIC018757"/>
</dbReference>
<dbReference type="EMBL" id="KE525349">
    <property type="protein sequence ID" value="KFB50716.1"/>
    <property type="molecule type" value="Genomic_DNA"/>
</dbReference>
<organism evidence="1">
    <name type="scientific">Anopheles sinensis</name>
    <name type="common">Mosquito</name>
    <dbReference type="NCBI Taxonomy" id="74873"/>
    <lineage>
        <taxon>Eukaryota</taxon>
        <taxon>Metazoa</taxon>
        <taxon>Ecdysozoa</taxon>
        <taxon>Arthropoda</taxon>
        <taxon>Hexapoda</taxon>
        <taxon>Insecta</taxon>
        <taxon>Pterygota</taxon>
        <taxon>Neoptera</taxon>
        <taxon>Endopterygota</taxon>
        <taxon>Diptera</taxon>
        <taxon>Nematocera</taxon>
        <taxon>Culicoidea</taxon>
        <taxon>Culicidae</taxon>
        <taxon>Anophelinae</taxon>
        <taxon>Anopheles</taxon>
    </lineage>
</organism>
<reference evidence="1 3" key="1">
    <citation type="journal article" date="2014" name="BMC Genomics">
        <title>Genome sequence of Anopheles sinensis provides insight into genetics basis of mosquito competence for malaria parasites.</title>
        <authorList>
            <person name="Zhou D."/>
            <person name="Zhang D."/>
            <person name="Ding G."/>
            <person name="Shi L."/>
            <person name="Hou Q."/>
            <person name="Ye Y."/>
            <person name="Xu Y."/>
            <person name="Zhou H."/>
            <person name="Xiong C."/>
            <person name="Li S."/>
            <person name="Yu J."/>
            <person name="Hong S."/>
            <person name="Yu X."/>
            <person name="Zou P."/>
            <person name="Chen C."/>
            <person name="Chang X."/>
            <person name="Wang W."/>
            <person name="Lv Y."/>
            <person name="Sun Y."/>
            <person name="Ma L."/>
            <person name="Shen B."/>
            <person name="Zhu C."/>
        </authorList>
    </citation>
    <scope>NUCLEOTIDE SEQUENCE [LARGE SCALE GENOMIC DNA]</scope>
</reference>
<dbReference type="OrthoDB" id="10351391at2759"/>
<proteinExistence type="predicted"/>
<evidence type="ECO:0000313" key="2">
    <source>
        <dbReference type="EnsemblMetazoa" id="ASIC018757-PA"/>
    </source>
</evidence>
<keyword evidence="3" id="KW-1185">Reference proteome</keyword>
<evidence type="ECO:0000313" key="1">
    <source>
        <dbReference type="EMBL" id="KFB50716.1"/>
    </source>
</evidence>
<sequence>MGCSEWKTVRYKVRSVPTRNENSNRVDWFRPDGDNRPPAAEQLLQRFGQLKLDQTGSHEGRERPNGWLATLLQSVIL</sequence>
<protein>
    <submittedName>
        <fullName evidence="1 2">Uncharacterized protein</fullName>
    </submittedName>
</protein>
<evidence type="ECO:0000313" key="3">
    <source>
        <dbReference type="Proteomes" id="UP000030765"/>
    </source>
</evidence>
<dbReference type="VEuPathDB" id="VectorBase:ASIC018757"/>
<reference evidence="2" key="2">
    <citation type="submission" date="2020-05" db="UniProtKB">
        <authorList>
            <consortium name="EnsemblMetazoa"/>
        </authorList>
    </citation>
    <scope>IDENTIFICATION</scope>
</reference>
<dbReference type="EMBL" id="ATLV01024122">
    <property type="status" value="NOT_ANNOTATED_CDS"/>
    <property type="molecule type" value="Genomic_DNA"/>
</dbReference>